<dbReference type="InterPro" id="IPR001343">
    <property type="entry name" value="Hemolysn_Ca-bd"/>
</dbReference>
<dbReference type="OrthoDB" id="1676884at2"/>
<dbReference type="STRING" id="123822.B0188_02145"/>
<dbReference type="InterPro" id="IPR036852">
    <property type="entry name" value="Peptidase_S8/S53_dom_sf"/>
</dbReference>
<evidence type="ECO:0000313" key="3">
    <source>
        <dbReference type="EMBL" id="OOS06550.1"/>
    </source>
</evidence>
<dbReference type="PANTHER" id="PTHR39431:SF1">
    <property type="entry name" value="FRPA_C-RELATED PROTEIN"/>
    <property type="match status" value="1"/>
</dbReference>
<name>A0A1T0B8L9_9PAST</name>
<dbReference type="GO" id="GO:0006508">
    <property type="term" value="P:proteolysis"/>
    <property type="evidence" value="ECO:0007669"/>
    <property type="project" value="InterPro"/>
</dbReference>
<evidence type="ECO:0000256" key="1">
    <source>
        <dbReference type="ARBA" id="ARBA00022837"/>
    </source>
</evidence>
<organism evidence="3 4">
    <name type="scientific">[Haemophilus] felis</name>
    <dbReference type="NCBI Taxonomy" id="123822"/>
    <lineage>
        <taxon>Bacteria</taxon>
        <taxon>Pseudomonadati</taxon>
        <taxon>Pseudomonadota</taxon>
        <taxon>Gammaproteobacteria</taxon>
        <taxon>Pasteurellales</taxon>
        <taxon>Pasteurellaceae</taxon>
    </lineage>
</organism>
<evidence type="ECO:0000313" key="4">
    <source>
        <dbReference type="Proteomes" id="UP000190023"/>
    </source>
</evidence>
<dbReference type="AlphaFoldDB" id="A0A1T0B8L9"/>
<accession>A0A1T0B8L9</accession>
<dbReference type="SUPFAM" id="SSF51120">
    <property type="entry name" value="beta-Roll"/>
    <property type="match status" value="1"/>
</dbReference>
<dbReference type="EMBL" id="MUYB01000007">
    <property type="protein sequence ID" value="OOS06550.1"/>
    <property type="molecule type" value="Genomic_DNA"/>
</dbReference>
<dbReference type="SUPFAM" id="SSF52743">
    <property type="entry name" value="Subtilisin-like"/>
    <property type="match status" value="1"/>
</dbReference>
<dbReference type="GO" id="GO:0004252">
    <property type="term" value="F:serine-type endopeptidase activity"/>
    <property type="evidence" value="ECO:0007669"/>
    <property type="project" value="InterPro"/>
</dbReference>
<feature type="domain" description="Peptidase S8/S53" evidence="2">
    <location>
        <begin position="458"/>
        <end position="523"/>
    </location>
</feature>
<proteinExistence type="predicted"/>
<reference evidence="3 4" key="1">
    <citation type="submission" date="2017-02" db="EMBL/GenBank/DDBJ databases">
        <title>Draft genome sequence of Haemophilus felis CCUG 31170 type strain.</title>
        <authorList>
            <person name="Engstrom-Jakobsson H."/>
            <person name="Salva-Serra F."/>
            <person name="Thorell K."/>
            <person name="Gonzales-Siles L."/>
            <person name="Karlsson R."/>
            <person name="Boulund F."/>
            <person name="Engstrand L."/>
            <person name="Kristiansson E."/>
            <person name="Moore E."/>
        </authorList>
    </citation>
    <scope>NUCLEOTIDE SEQUENCE [LARGE SCALE GENOMIC DNA]</scope>
    <source>
        <strain evidence="3 4">CCUG 31170</strain>
    </source>
</reference>
<gene>
    <name evidence="3" type="ORF">B0188_02145</name>
</gene>
<dbReference type="Pfam" id="PF00353">
    <property type="entry name" value="HemolysinCabind"/>
    <property type="match status" value="1"/>
</dbReference>
<dbReference type="PANTHER" id="PTHR39431">
    <property type="entry name" value="FRPA/C-RELATED PROTEIN"/>
    <property type="match status" value="1"/>
</dbReference>
<dbReference type="Pfam" id="PF00082">
    <property type="entry name" value="Peptidase_S8"/>
    <property type="match status" value="1"/>
</dbReference>
<dbReference type="InterPro" id="IPR011049">
    <property type="entry name" value="Serralysin-like_metalloprot_C"/>
</dbReference>
<dbReference type="Gene3D" id="2.150.10.10">
    <property type="entry name" value="Serralysin-like metalloprotease, C-terminal"/>
    <property type="match status" value="1"/>
</dbReference>
<keyword evidence="1" id="KW-0106">Calcium</keyword>
<dbReference type="InterPro" id="IPR000209">
    <property type="entry name" value="Peptidase_S8/S53_dom"/>
</dbReference>
<keyword evidence="4" id="KW-1185">Reference proteome</keyword>
<protein>
    <recommendedName>
        <fullName evidence="2">Peptidase S8/S53 domain-containing protein</fullName>
    </recommendedName>
</protein>
<dbReference type="GO" id="GO:0005509">
    <property type="term" value="F:calcium ion binding"/>
    <property type="evidence" value="ECO:0007669"/>
    <property type="project" value="InterPro"/>
</dbReference>
<evidence type="ECO:0000259" key="2">
    <source>
        <dbReference type="Pfam" id="PF00082"/>
    </source>
</evidence>
<dbReference type="Proteomes" id="UP000190023">
    <property type="component" value="Unassembled WGS sequence"/>
</dbReference>
<comment type="caution">
    <text evidence="3">The sequence shown here is derived from an EMBL/GenBank/DDBJ whole genome shotgun (WGS) entry which is preliminary data.</text>
</comment>
<sequence length="536" mass="58989">MDFRKFAIEASKIINARYNIIERYNPSFPLGFPYEIDYIRKPNIFKNTSDSSSSLSTFPHKTTTLADLSKKQVEFIIGQLGRSYVENFGEHKTPINKLDFTNKPVVDKNSENDATYLTSSLYTLVNKIFLNIYTKPSPVSIANTATDGFRVSNYNLSNNPLDLSKYRIGKSTIPQPINLNRFSLIGYSSLPVDPLILDLNGDGAKAVSYNDFSVLFDIDNDGGSLEETGWLSHQDGLLVRDLNNNGKIDNMSEVFSEYYAGRAGRNGEAGEKPFANGFEALKSLDSNKDNVFDSKDRDFNAVRVWQDANHNGITDAGELKTLKQLGITAIKLDYEEKGGQLFNGNELLAKGSFTRNGKQQEVVAVNFLANPRGHRISNANGGKKTVTEASGLIQGTTGWTAVDDVNRDLSAVTLGVENIQAGNGNDVLRGDAKDNWLAGGGGADTFYGGDGNDVFYEYKRQEEDKVFSKHATEVAGIMVAERNGEGGVGIAYNAKVASHWVGADVTSLNKMKRYDVANHSWGHRDNFRQTLPSLQA</sequence>